<feature type="domain" description="PepSY" evidence="1">
    <location>
        <begin position="4"/>
        <end position="78"/>
    </location>
</feature>
<proteinExistence type="predicted"/>
<keyword evidence="3" id="KW-1185">Reference proteome</keyword>
<dbReference type="InterPro" id="IPR025711">
    <property type="entry name" value="PepSY"/>
</dbReference>
<dbReference type="STRING" id="1572751.PK98_09560"/>
<accession>A0A0B2BZ70</accession>
<name>A0A0B2BZ70_9SPHN</name>
<dbReference type="Pfam" id="PF13670">
    <property type="entry name" value="PepSY_2"/>
    <property type="match status" value="1"/>
</dbReference>
<dbReference type="EMBL" id="JTDN01000001">
    <property type="protein sequence ID" value="KHL26898.1"/>
    <property type="molecule type" value="Genomic_DNA"/>
</dbReference>
<evidence type="ECO:0000313" key="3">
    <source>
        <dbReference type="Proteomes" id="UP000030988"/>
    </source>
</evidence>
<evidence type="ECO:0000259" key="1">
    <source>
        <dbReference type="Pfam" id="PF13670"/>
    </source>
</evidence>
<dbReference type="AlphaFoldDB" id="A0A0B2BZ70"/>
<dbReference type="Proteomes" id="UP000030988">
    <property type="component" value="Unassembled WGS sequence"/>
</dbReference>
<reference evidence="2 3" key="1">
    <citation type="submission" date="2014-11" db="EMBL/GenBank/DDBJ databases">
        <title>Draft genome sequence of Kirrobacter mercurialis.</title>
        <authorList>
            <person name="Coil D.A."/>
            <person name="Eisen J.A."/>
        </authorList>
    </citation>
    <scope>NUCLEOTIDE SEQUENCE [LARGE SCALE GENOMIC DNA]</scope>
    <source>
        <strain evidence="2 3">Coronado</strain>
    </source>
</reference>
<organism evidence="2 3">
    <name type="scientific">Croceibacterium mercuriale</name>
    <dbReference type="NCBI Taxonomy" id="1572751"/>
    <lineage>
        <taxon>Bacteria</taxon>
        <taxon>Pseudomonadati</taxon>
        <taxon>Pseudomonadota</taxon>
        <taxon>Alphaproteobacteria</taxon>
        <taxon>Sphingomonadales</taxon>
        <taxon>Erythrobacteraceae</taxon>
        <taxon>Croceibacterium</taxon>
    </lineage>
</organism>
<evidence type="ECO:0000313" key="2">
    <source>
        <dbReference type="EMBL" id="KHL26898.1"/>
    </source>
</evidence>
<sequence length="84" mass="9285">MIGAAALVSGGLATTMPARADTPGRNWMQVEQVTRAIAAQGYRVIEIEADDGHWEGEMVKDAVRYDFHADPRTGRLTKIERDQD</sequence>
<protein>
    <recommendedName>
        <fullName evidence="1">PepSY domain-containing protein</fullName>
    </recommendedName>
</protein>
<gene>
    <name evidence="2" type="ORF">PK98_09560</name>
</gene>
<comment type="caution">
    <text evidence="2">The sequence shown here is derived from an EMBL/GenBank/DDBJ whole genome shotgun (WGS) entry which is preliminary data.</text>
</comment>